<organism evidence="1 2">
    <name type="scientific">Candidatus Roizmanbacteria bacterium CG_4_9_14_0_8_um_filter_34_12</name>
    <dbReference type="NCBI Taxonomy" id="1974840"/>
    <lineage>
        <taxon>Bacteria</taxon>
        <taxon>Candidatus Roizmaniibacteriota</taxon>
    </lineage>
</organism>
<proteinExistence type="predicted"/>
<sequence length="42" mass="4971">KLTGNEEIKIGQKIKAYIERINVKARRMSLVLPQKEKPVMYR</sequence>
<dbReference type="EMBL" id="PFTH01000149">
    <property type="protein sequence ID" value="PJB88037.1"/>
    <property type="molecule type" value="Genomic_DNA"/>
</dbReference>
<gene>
    <name evidence="1" type="ORF">CO083_03890</name>
</gene>
<evidence type="ECO:0008006" key="3">
    <source>
        <dbReference type="Google" id="ProtNLM"/>
    </source>
</evidence>
<dbReference type="AlphaFoldDB" id="A0A2M8DC92"/>
<protein>
    <recommendedName>
        <fullName evidence="3">30S ribosomal protein S1</fullName>
    </recommendedName>
</protein>
<feature type="non-terminal residue" evidence="1">
    <location>
        <position position="1"/>
    </location>
</feature>
<accession>A0A2M8DC92</accession>
<evidence type="ECO:0000313" key="1">
    <source>
        <dbReference type="EMBL" id="PJB88037.1"/>
    </source>
</evidence>
<name>A0A2M8DC92_9BACT</name>
<dbReference type="Proteomes" id="UP000229706">
    <property type="component" value="Unassembled WGS sequence"/>
</dbReference>
<reference evidence="2" key="1">
    <citation type="submission" date="2017-09" db="EMBL/GenBank/DDBJ databases">
        <title>Depth-based differentiation of microbial function through sediment-hosted aquifers and enrichment of novel symbionts in the deep terrestrial subsurface.</title>
        <authorList>
            <person name="Probst A.J."/>
            <person name="Ladd B."/>
            <person name="Jarett J.K."/>
            <person name="Geller-Mcgrath D.E."/>
            <person name="Sieber C.M.K."/>
            <person name="Emerson J.B."/>
            <person name="Anantharaman K."/>
            <person name="Thomas B.C."/>
            <person name="Malmstrom R."/>
            <person name="Stieglmeier M."/>
            <person name="Klingl A."/>
            <person name="Woyke T."/>
            <person name="Ryan C.M."/>
            <person name="Banfield J.F."/>
        </authorList>
    </citation>
    <scope>NUCLEOTIDE SEQUENCE [LARGE SCALE GENOMIC DNA]</scope>
</reference>
<evidence type="ECO:0000313" key="2">
    <source>
        <dbReference type="Proteomes" id="UP000229706"/>
    </source>
</evidence>
<comment type="caution">
    <text evidence="1">The sequence shown here is derived from an EMBL/GenBank/DDBJ whole genome shotgun (WGS) entry which is preliminary data.</text>
</comment>